<dbReference type="EMBL" id="MTYJ01000166">
    <property type="protein sequence ID" value="OQV11603.1"/>
    <property type="molecule type" value="Genomic_DNA"/>
</dbReference>
<keyword evidence="1" id="KW-0472">Membrane</keyword>
<reference evidence="3" key="1">
    <citation type="submission" date="2017-01" db="EMBL/GenBank/DDBJ databases">
        <title>Comparative genomics of anhydrobiosis in the tardigrade Hypsibius dujardini.</title>
        <authorList>
            <person name="Yoshida Y."/>
            <person name="Koutsovoulos G."/>
            <person name="Laetsch D."/>
            <person name="Stevens L."/>
            <person name="Kumar S."/>
            <person name="Horikawa D."/>
            <person name="Ishino K."/>
            <person name="Komine S."/>
            <person name="Tomita M."/>
            <person name="Blaxter M."/>
            <person name="Arakawa K."/>
        </authorList>
    </citation>
    <scope>NUCLEOTIDE SEQUENCE [LARGE SCALE GENOMIC DNA]</scope>
    <source>
        <strain evidence="3">Z151</strain>
    </source>
</reference>
<keyword evidence="1" id="KW-0812">Transmembrane</keyword>
<protein>
    <submittedName>
        <fullName evidence="2">Uncharacterized protein</fullName>
    </submittedName>
</protein>
<comment type="caution">
    <text evidence="2">The sequence shown here is derived from an EMBL/GenBank/DDBJ whole genome shotgun (WGS) entry which is preliminary data.</text>
</comment>
<keyword evidence="1" id="KW-1133">Transmembrane helix</keyword>
<evidence type="ECO:0000313" key="3">
    <source>
        <dbReference type="Proteomes" id="UP000192578"/>
    </source>
</evidence>
<evidence type="ECO:0000256" key="1">
    <source>
        <dbReference type="SAM" id="Phobius"/>
    </source>
</evidence>
<gene>
    <name evidence="2" type="ORF">BV898_14101</name>
</gene>
<evidence type="ECO:0000313" key="2">
    <source>
        <dbReference type="EMBL" id="OQV11603.1"/>
    </source>
</evidence>
<dbReference type="Proteomes" id="UP000192578">
    <property type="component" value="Unassembled WGS sequence"/>
</dbReference>
<proteinExistence type="predicted"/>
<sequence>MVALVLAHCASTRSSTSVESSTETVTDPDSTPHSLFFSVVFSITGVAVSNSMPNIIVTKDAHDICPRIAVTVTDVRFSSSTHAAADSPGSPC</sequence>
<organism evidence="2 3">
    <name type="scientific">Hypsibius exemplaris</name>
    <name type="common">Freshwater tardigrade</name>
    <dbReference type="NCBI Taxonomy" id="2072580"/>
    <lineage>
        <taxon>Eukaryota</taxon>
        <taxon>Metazoa</taxon>
        <taxon>Ecdysozoa</taxon>
        <taxon>Tardigrada</taxon>
        <taxon>Eutardigrada</taxon>
        <taxon>Parachela</taxon>
        <taxon>Hypsibioidea</taxon>
        <taxon>Hypsibiidae</taxon>
        <taxon>Hypsibius</taxon>
    </lineage>
</organism>
<dbReference type="AlphaFoldDB" id="A0A1W0W8U2"/>
<keyword evidence="3" id="KW-1185">Reference proteome</keyword>
<name>A0A1W0W8U2_HYPEX</name>
<accession>A0A1W0W8U2</accession>
<feature type="transmembrane region" description="Helical" evidence="1">
    <location>
        <begin position="36"/>
        <end position="57"/>
    </location>
</feature>